<dbReference type="RefSeq" id="WP_314005974.1">
    <property type="nucleotide sequence ID" value="NZ_JASJOT010000071.1"/>
</dbReference>
<proteinExistence type="predicted"/>
<protein>
    <recommendedName>
        <fullName evidence="3">Addiction module component</fullName>
    </recommendedName>
</protein>
<reference evidence="1 2" key="1">
    <citation type="submission" date="2023-05" db="EMBL/GenBank/DDBJ databases">
        <authorList>
            <person name="Zhang X."/>
        </authorList>
    </citation>
    <scope>NUCLEOTIDE SEQUENCE [LARGE SCALE GENOMIC DNA]</scope>
    <source>
        <strain evidence="1 2">DM2B3-1</strain>
    </source>
</reference>
<gene>
    <name evidence="1" type="ORF">QNI19_38835</name>
</gene>
<sequence length="105" mass="12098">MAKKDISLSEDNLSDWLHSTGYFLPQNEIQLSRLERLNTIVESTINESRVDPFTIINNTWQPSYVEPIKDLDLSEQIEELKMAARKGSDLPSDILEKIKKNHGQK</sequence>
<dbReference type="Proteomes" id="UP001228581">
    <property type="component" value="Unassembled WGS sequence"/>
</dbReference>
<keyword evidence="2" id="KW-1185">Reference proteome</keyword>
<evidence type="ECO:0008006" key="3">
    <source>
        <dbReference type="Google" id="ProtNLM"/>
    </source>
</evidence>
<name>A0ABT7CYW6_9BACT</name>
<dbReference type="EMBL" id="JASJOT010000071">
    <property type="protein sequence ID" value="MDJ1498947.1"/>
    <property type="molecule type" value="Genomic_DNA"/>
</dbReference>
<evidence type="ECO:0000313" key="2">
    <source>
        <dbReference type="Proteomes" id="UP001228581"/>
    </source>
</evidence>
<comment type="caution">
    <text evidence="1">The sequence shown here is derived from an EMBL/GenBank/DDBJ whole genome shotgun (WGS) entry which is preliminary data.</text>
</comment>
<accession>A0ABT7CYW6</accession>
<evidence type="ECO:0000313" key="1">
    <source>
        <dbReference type="EMBL" id="MDJ1498947.1"/>
    </source>
</evidence>
<organism evidence="1 2">
    <name type="scientific">Xanthocytophaga flava</name>
    <dbReference type="NCBI Taxonomy" id="3048013"/>
    <lineage>
        <taxon>Bacteria</taxon>
        <taxon>Pseudomonadati</taxon>
        <taxon>Bacteroidota</taxon>
        <taxon>Cytophagia</taxon>
        <taxon>Cytophagales</taxon>
        <taxon>Rhodocytophagaceae</taxon>
        <taxon>Xanthocytophaga</taxon>
    </lineage>
</organism>